<dbReference type="PANTHER" id="PTHR30558">
    <property type="entry name" value="EXBD MEMBRANE COMPONENT OF PMF-DRIVEN MACROMOLECULE IMPORT SYSTEM"/>
    <property type="match status" value="1"/>
</dbReference>
<comment type="similarity">
    <text evidence="2 7">Belongs to the ExbD/TolR family.</text>
</comment>
<dbReference type="Pfam" id="PF02472">
    <property type="entry name" value="ExbD"/>
    <property type="match status" value="1"/>
</dbReference>
<keyword evidence="6 8" id="KW-0472">Membrane</keyword>
<dbReference type="Proteomes" id="UP001652503">
    <property type="component" value="Unassembled WGS sequence"/>
</dbReference>
<sequence>MELRRRPKGQRLISLVPMIDVMLILLVFFMVTSSYLDLDMVPMVERQDDAPPAPSAAPSDAPGLVFVRIGADGALRVGAQDLDAMGFRALLSERLAADAGLQVLILPSGHAPTQALVSVMDMATRAGVQRLRIVRLKEAP</sequence>
<evidence type="ECO:0000256" key="2">
    <source>
        <dbReference type="ARBA" id="ARBA00005811"/>
    </source>
</evidence>
<protein>
    <submittedName>
        <fullName evidence="9">Biopolymer transporter ExbD</fullName>
    </submittedName>
</protein>
<keyword evidence="3" id="KW-1003">Cell membrane</keyword>
<dbReference type="RefSeq" id="WP_263721023.1">
    <property type="nucleotide sequence ID" value="NZ_JAOWLA010000005.1"/>
</dbReference>
<evidence type="ECO:0000256" key="8">
    <source>
        <dbReference type="SAM" id="Phobius"/>
    </source>
</evidence>
<gene>
    <name evidence="9" type="ORF">OE647_07115</name>
</gene>
<reference evidence="9 10" key="1">
    <citation type="submission" date="2022-10" db="EMBL/GenBank/DDBJ databases">
        <title>Defluviimonas sp. nov., isolated from ocean surface water.</title>
        <authorList>
            <person name="He W."/>
            <person name="Wang L."/>
            <person name="Zhang D.-F."/>
        </authorList>
    </citation>
    <scope>NUCLEOTIDE SEQUENCE [LARGE SCALE GENOMIC DNA]</scope>
    <source>
        <strain evidence="9 10">WL0075</strain>
    </source>
</reference>
<keyword evidence="5 8" id="KW-1133">Transmembrane helix</keyword>
<evidence type="ECO:0000256" key="6">
    <source>
        <dbReference type="ARBA" id="ARBA00023136"/>
    </source>
</evidence>
<keyword evidence="7" id="KW-0813">Transport</keyword>
<evidence type="ECO:0000256" key="5">
    <source>
        <dbReference type="ARBA" id="ARBA00022989"/>
    </source>
</evidence>
<evidence type="ECO:0000256" key="3">
    <source>
        <dbReference type="ARBA" id="ARBA00022475"/>
    </source>
</evidence>
<dbReference type="EMBL" id="JAOWLA010000005">
    <property type="protein sequence ID" value="MCV2864509.1"/>
    <property type="molecule type" value="Genomic_DNA"/>
</dbReference>
<comment type="caution">
    <text evidence="9">The sequence shown here is derived from an EMBL/GenBank/DDBJ whole genome shotgun (WGS) entry which is preliminary data.</text>
</comment>
<keyword evidence="10" id="KW-1185">Reference proteome</keyword>
<evidence type="ECO:0000256" key="7">
    <source>
        <dbReference type="RuleBase" id="RU003879"/>
    </source>
</evidence>
<feature type="transmembrane region" description="Helical" evidence="8">
    <location>
        <begin position="12"/>
        <end position="36"/>
    </location>
</feature>
<evidence type="ECO:0000256" key="1">
    <source>
        <dbReference type="ARBA" id="ARBA00004162"/>
    </source>
</evidence>
<proteinExistence type="inferred from homology"/>
<organism evidence="9 10">
    <name type="scientific">Albidovulum sediminicola</name>
    <dbReference type="NCBI Taxonomy" id="2984331"/>
    <lineage>
        <taxon>Bacteria</taxon>
        <taxon>Pseudomonadati</taxon>
        <taxon>Pseudomonadota</taxon>
        <taxon>Alphaproteobacteria</taxon>
        <taxon>Rhodobacterales</taxon>
        <taxon>Paracoccaceae</taxon>
        <taxon>Albidovulum</taxon>
    </lineage>
</organism>
<keyword evidence="7" id="KW-0653">Protein transport</keyword>
<dbReference type="InterPro" id="IPR003400">
    <property type="entry name" value="ExbD"/>
</dbReference>
<keyword evidence="4 7" id="KW-0812">Transmembrane</keyword>
<accession>A0ABT2Z057</accession>
<evidence type="ECO:0000313" key="9">
    <source>
        <dbReference type="EMBL" id="MCV2864509.1"/>
    </source>
</evidence>
<dbReference type="Gene3D" id="3.30.420.270">
    <property type="match status" value="1"/>
</dbReference>
<comment type="subcellular location">
    <subcellularLocation>
        <location evidence="1">Cell membrane</location>
        <topology evidence="1">Single-pass membrane protein</topology>
    </subcellularLocation>
    <subcellularLocation>
        <location evidence="7">Cell membrane</location>
        <topology evidence="7">Single-pass type II membrane protein</topology>
    </subcellularLocation>
</comment>
<evidence type="ECO:0000313" key="10">
    <source>
        <dbReference type="Proteomes" id="UP001652503"/>
    </source>
</evidence>
<evidence type="ECO:0000256" key="4">
    <source>
        <dbReference type="ARBA" id="ARBA00022692"/>
    </source>
</evidence>
<name>A0ABT2Z057_9RHOB</name>